<dbReference type="EMBL" id="PUHW01000024">
    <property type="protein sequence ID" value="KAG0690627.1"/>
    <property type="molecule type" value="Genomic_DNA"/>
</dbReference>
<keyword evidence="1" id="KW-0812">Transmembrane</keyword>
<organism evidence="2 3">
    <name type="scientific">Pichia californica</name>
    <dbReference type="NCBI Taxonomy" id="460514"/>
    <lineage>
        <taxon>Eukaryota</taxon>
        <taxon>Fungi</taxon>
        <taxon>Dikarya</taxon>
        <taxon>Ascomycota</taxon>
        <taxon>Saccharomycotina</taxon>
        <taxon>Pichiomycetes</taxon>
        <taxon>Pichiales</taxon>
        <taxon>Pichiaceae</taxon>
        <taxon>Pichia</taxon>
    </lineage>
</organism>
<evidence type="ECO:0000256" key="1">
    <source>
        <dbReference type="SAM" id="Phobius"/>
    </source>
</evidence>
<evidence type="ECO:0000313" key="2">
    <source>
        <dbReference type="EMBL" id="KAG0690627.1"/>
    </source>
</evidence>
<keyword evidence="3" id="KW-1185">Reference proteome</keyword>
<keyword evidence="1" id="KW-0472">Membrane</keyword>
<protein>
    <submittedName>
        <fullName evidence="2">Uncharacterized protein</fullName>
    </submittedName>
</protein>
<evidence type="ECO:0000313" key="3">
    <source>
        <dbReference type="Proteomes" id="UP000697127"/>
    </source>
</evidence>
<keyword evidence="1" id="KW-1133">Transmembrane helix</keyword>
<gene>
    <name evidence="2" type="ORF">C6P40_002126</name>
</gene>
<reference evidence="2" key="1">
    <citation type="submission" date="2020-11" db="EMBL/GenBank/DDBJ databases">
        <title>Kefir isolates.</title>
        <authorList>
            <person name="Marcisauskas S."/>
            <person name="Kim Y."/>
            <person name="Blasche S."/>
        </authorList>
    </citation>
    <scope>NUCLEOTIDE SEQUENCE</scope>
    <source>
        <strain evidence="2">Olga-1</strain>
    </source>
</reference>
<feature type="transmembrane region" description="Helical" evidence="1">
    <location>
        <begin position="58"/>
        <end position="77"/>
    </location>
</feature>
<dbReference type="Proteomes" id="UP000697127">
    <property type="component" value="Unassembled WGS sequence"/>
</dbReference>
<name>A0A9P6WP16_9ASCO</name>
<sequence length="243" mass="28417">MDSSLLHEKKDDAFVEIYSVSSSNQSVEKVESANHNNNKNIKDSKDYELNPMTFKENCLASVILLFLILLLPGSFYYCSKICGVFEECPPTYLSMNTSDEQISWDILMKSETRMYECPNLLNFLQDTMDSIQTSEQQLDENSIYSCIKLLDNDNTWRANITAIKKEYVEFYKFEDIDCEEMYKEANNLIEMDDLKVVKSNSIKLNIGGKFNKSEDIYDDIEVSYRSEKMVIKHKYELLHFFKI</sequence>
<accession>A0A9P6WP16</accession>
<proteinExistence type="predicted"/>
<dbReference type="AlphaFoldDB" id="A0A9P6WP16"/>
<comment type="caution">
    <text evidence="2">The sequence shown here is derived from an EMBL/GenBank/DDBJ whole genome shotgun (WGS) entry which is preliminary data.</text>
</comment>